<protein>
    <submittedName>
        <fullName evidence="1">Uncharacterized protein</fullName>
    </submittedName>
</protein>
<organism evidence="1 2">
    <name type="scientific">Candidatus Shapirobacteria bacterium CG09_land_8_20_14_0_10_39_12</name>
    <dbReference type="NCBI Taxonomy" id="1974885"/>
    <lineage>
        <taxon>Bacteria</taxon>
        <taxon>Candidatus Shapironibacteriota</taxon>
    </lineage>
</organism>
<proteinExistence type="predicted"/>
<sequence>MQLTEQQITKFQAIYKTRFNKQLSRKEALEKGIKLARMMQIIYRPITKEQYQQLQTRNSQTENL</sequence>
<dbReference type="AlphaFoldDB" id="A0A2H0WPH8"/>
<evidence type="ECO:0000313" key="1">
    <source>
        <dbReference type="EMBL" id="PIS14560.1"/>
    </source>
</evidence>
<accession>A0A2H0WPH8</accession>
<evidence type="ECO:0000313" key="2">
    <source>
        <dbReference type="Proteomes" id="UP000230775"/>
    </source>
</evidence>
<dbReference type="Proteomes" id="UP000230775">
    <property type="component" value="Unassembled WGS sequence"/>
</dbReference>
<comment type="caution">
    <text evidence="1">The sequence shown here is derived from an EMBL/GenBank/DDBJ whole genome shotgun (WGS) entry which is preliminary data.</text>
</comment>
<name>A0A2H0WPH8_9BACT</name>
<gene>
    <name evidence="1" type="ORF">COT64_02015</name>
</gene>
<dbReference type="EMBL" id="PEZI01000042">
    <property type="protein sequence ID" value="PIS14560.1"/>
    <property type="molecule type" value="Genomic_DNA"/>
</dbReference>
<reference evidence="2" key="1">
    <citation type="submission" date="2017-09" db="EMBL/GenBank/DDBJ databases">
        <title>Depth-based differentiation of microbial function through sediment-hosted aquifers and enrichment of novel symbionts in the deep terrestrial subsurface.</title>
        <authorList>
            <person name="Probst A.J."/>
            <person name="Ladd B."/>
            <person name="Jarett J.K."/>
            <person name="Geller-Mcgrath D.E."/>
            <person name="Sieber C.M.K."/>
            <person name="Emerson J.B."/>
            <person name="Anantharaman K."/>
            <person name="Thomas B.C."/>
            <person name="Malmstrom R."/>
            <person name="Stieglmeier M."/>
            <person name="Klingl A."/>
            <person name="Woyke T."/>
            <person name="Ryan C.M."/>
            <person name="Banfield J.F."/>
        </authorList>
    </citation>
    <scope>NUCLEOTIDE SEQUENCE [LARGE SCALE GENOMIC DNA]</scope>
</reference>